<sequence length="213" mass="24691">MNFPTPPIETRYDYYKIIPEFKKFASQYIGKNYLIPDEEKPIVFATIAWMLQDDLVAKEMDFDLQKGILLSGPIGCGKTTLFKLMQKFIGNKNKFGMVSTRQIVSEFMQSGYQILENYSKGNFAHDARKAKVYCFDDLGIETSSKYYGNDCNVMAEILLTRYDLFKEKGLITHLTTNLSAAEIESIYGNRLRSRMREMFNLFGYDQNSTDKRK</sequence>
<dbReference type="Pfam" id="PF07728">
    <property type="entry name" value="AAA_5"/>
    <property type="match status" value="1"/>
</dbReference>
<evidence type="ECO:0000313" key="4">
    <source>
        <dbReference type="Proteomes" id="UP000238565"/>
    </source>
</evidence>
<dbReference type="InterPro" id="IPR011704">
    <property type="entry name" value="ATPase_dyneun-rel_AAA"/>
</dbReference>
<evidence type="ECO:0000313" key="2">
    <source>
        <dbReference type="EMBL" id="PPZ91773.1"/>
    </source>
</evidence>
<dbReference type="Gene3D" id="3.40.50.300">
    <property type="entry name" value="P-loop containing nucleotide triphosphate hydrolases"/>
    <property type="match status" value="1"/>
</dbReference>
<protein>
    <submittedName>
        <fullName evidence="3">ATPase</fullName>
    </submittedName>
</protein>
<proteinExistence type="predicted"/>
<dbReference type="Proteomes" id="UP000238565">
    <property type="component" value="Unassembled WGS sequence"/>
</dbReference>
<comment type="caution">
    <text evidence="3">The sequence shown here is derived from an EMBL/GenBank/DDBJ whole genome shotgun (WGS) entry which is preliminary data.</text>
</comment>
<dbReference type="InterPro" id="IPR027417">
    <property type="entry name" value="P-loop_NTPase"/>
</dbReference>
<dbReference type="GO" id="GO:0016887">
    <property type="term" value="F:ATP hydrolysis activity"/>
    <property type="evidence" value="ECO:0007669"/>
    <property type="project" value="InterPro"/>
</dbReference>
<evidence type="ECO:0000313" key="3">
    <source>
        <dbReference type="EMBL" id="PPZ92766.1"/>
    </source>
</evidence>
<gene>
    <name evidence="3" type="ORF">C3729_01810</name>
    <name evidence="2" type="ORF">C3729_06840</name>
</gene>
<reference evidence="3 4" key="1">
    <citation type="submission" date="2018-02" db="EMBL/GenBank/DDBJ databases">
        <title>Draft genome sequence of bacterial isolates from marine environment.</title>
        <authorList>
            <person name="Singh S.K."/>
            <person name="Hill R."/>
            <person name="Major S."/>
            <person name="Cai H."/>
            <person name="Li Y."/>
        </authorList>
    </citation>
    <scope>NUCLEOTIDE SEQUENCE [LARGE SCALE GENOMIC DNA]</scope>
    <source>
        <strain evidence="3 4">IMET F</strain>
    </source>
</reference>
<organism evidence="3 4">
    <name type="scientific">Cloacibacterium normanense</name>
    <dbReference type="NCBI Taxonomy" id="237258"/>
    <lineage>
        <taxon>Bacteria</taxon>
        <taxon>Pseudomonadati</taxon>
        <taxon>Bacteroidota</taxon>
        <taxon>Flavobacteriia</taxon>
        <taxon>Flavobacteriales</taxon>
        <taxon>Weeksellaceae</taxon>
    </lineage>
</organism>
<dbReference type="EMBL" id="PTPZ01000003">
    <property type="protein sequence ID" value="PPZ91773.1"/>
    <property type="molecule type" value="Genomic_DNA"/>
</dbReference>
<dbReference type="GO" id="GO:0005524">
    <property type="term" value="F:ATP binding"/>
    <property type="evidence" value="ECO:0007669"/>
    <property type="project" value="InterPro"/>
</dbReference>
<evidence type="ECO:0000259" key="1">
    <source>
        <dbReference type="Pfam" id="PF07728"/>
    </source>
</evidence>
<feature type="domain" description="ATPase dynein-related AAA" evidence="1">
    <location>
        <begin position="68"/>
        <end position="138"/>
    </location>
</feature>
<accession>A0A2S7I867</accession>
<dbReference type="AlphaFoldDB" id="A0A2S7I867"/>
<dbReference type="EMBL" id="PTPZ01000001">
    <property type="protein sequence ID" value="PPZ92766.1"/>
    <property type="molecule type" value="Genomic_DNA"/>
</dbReference>
<dbReference type="RefSeq" id="WP_104792564.1">
    <property type="nucleotide sequence ID" value="NZ_PTPZ01000001.1"/>
</dbReference>
<dbReference type="SUPFAM" id="SSF52540">
    <property type="entry name" value="P-loop containing nucleoside triphosphate hydrolases"/>
    <property type="match status" value="1"/>
</dbReference>
<name>A0A2S7I867_9FLAO</name>